<evidence type="ECO:0000313" key="4">
    <source>
        <dbReference type="Proteomes" id="UP001244341"/>
    </source>
</evidence>
<sequence length="331" mass="34997">MQAAAKAAEEKRLAMPRRSTQVTSTDHIEQGWFRTRGVQTGEELDPRNKKDVGTPADLALISYFFRDIKQKQRGGGGALIGYDPQAAQAAAATAVGPGSAKSWTGAALPPISQSGGAEQSATKRRPATMPGSLSPARQGALPTVAAKKPPAPEEETGGFDTRPAPFEVKQRVDRRRDRTMRLESEPGEAAADGDRWDYSHDERDNEIAELKRRLVEEGRKAKEAAAKAETDLRDVLTSLQASKHSVEQLQAENFTLRKEIDSLRIGLQANLDAGSALDATSGNGSSTGGMSAAAAAAAALVSASGAAGALRPSVFAGGVWRCAQPQRPIMT</sequence>
<gene>
    <name evidence="3" type="ORF">OEZ85_005640</name>
</gene>
<evidence type="ECO:0000313" key="3">
    <source>
        <dbReference type="EMBL" id="WIA19714.1"/>
    </source>
</evidence>
<dbReference type="Proteomes" id="UP001244341">
    <property type="component" value="Chromosome 11b"/>
</dbReference>
<dbReference type="EMBL" id="CP126218">
    <property type="protein sequence ID" value="WIA19714.1"/>
    <property type="molecule type" value="Genomic_DNA"/>
</dbReference>
<evidence type="ECO:0000256" key="1">
    <source>
        <dbReference type="SAM" id="Coils"/>
    </source>
</evidence>
<proteinExistence type="predicted"/>
<accession>A0ABY8UF77</accession>
<protein>
    <recommendedName>
        <fullName evidence="5">BZIP domain-containing protein</fullName>
    </recommendedName>
</protein>
<name>A0ABY8UF77_TETOB</name>
<keyword evidence="1" id="KW-0175">Coiled coil</keyword>
<evidence type="ECO:0000256" key="2">
    <source>
        <dbReference type="SAM" id="MobiDB-lite"/>
    </source>
</evidence>
<reference evidence="3 4" key="1">
    <citation type="submission" date="2023-05" db="EMBL/GenBank/DDBJ databases">
        <title>A 100% complete, gapless, phased diploid assembly of the Scenedesmus obliquus UTEX 3031 genome.</title>
        <authorList>
            <person name="Biondi T.C."/>
            <person name="Hanschen E.R."/>
            <person name="Kwon T."/>
            <person name="Eng W."/>
            <person name="Kruse C.P.S."/>
            <person name="Koehler S.I."/>
            <person name="Kunde Y."/>
            <person name="Gleasner C.D."/>
            <person name="You Mak K.T."/>
            <person name="Polle J."/>
            <person name="Hovde B.T."/>
            <person name="Starkenburg S.R."/>
        </authorList>
    </citation>
    <scope>NUCLEOTIDE SEQUENCE [LARGE SCALE GENOMIC DNA]</scope>
    <source>
        <strain evidence="3 4">DOE0152z</strain>
    </source>
</reference>
<feature type="compositionally biased region" description="Basic and acidic residues" evidence="2">
    <location>
        <begin position="168"/>
        <end position="184"/>
    </location>
</feature>
<keyword evidence="4" id="KW-1185">Reference proteome</keyword>
<feature type="region of interest" description="Disordered" evidence="2">
    <location>
        <begin position="1"/>
        <end position="50"/>
    </location>
</feature>
<feature type="compositionally biased region" description="Polar residues" evidence="2">
    <location>
        <begin position="111"/>
        <end position="120"/>
    </location>
</feature>
<evidence type="ECO:0008006" key="5">
    <source>
        <dbReference type="Google" id="ProtNLM"/>
    </source>
</evidence>
<feature type="coiled-coil region" evidence="1">
    <location>
        <begin position="207"/>
        <end position="259"/>
    </location>
</feature>
<feature type="region of interest" description="Disordered" evidence="2">
    <location>
        <begin position="100"/>
        <end position="198"/>
    </location>
</feature>
<organism evidence="3 4">
    <name type="scientific">Tetradesmus obliquus</name>
    <name type="common">Green alga</name>
    <name type="synonym">Acutodesmus obliquus</name>
    <dbReference type="NCBI Taxonomy" id="3088"/>
    <lineage>
        <taxon>Eukaryota</taxon>
        <taxon>Viridiplantae</taxon>
        <taxon>Chlorophyta</taxon>
        <taxon>core chlorophytes</taxon>
        <taxon>Chlorophyceae</taxon>
        <taxon>CS clade</taxon>
        <taxon>Sphaeropleales</taxon>
        <taxon>Scenedesmaceae</taxon>
        <taxon>Tetradesmus</taxon>
    </lineage>
</organism>